<proteinExistence type="predicted"/>
<feature type="transmembrane region" description="Helical" evidence="1">
    <location>
        <begin position="104"/>
        <end position="124"/>
    </location>
</feature>
<dbReference type="Proteomes" id="UP000006180">
    <property type="component" value="Chromosome"/>
</dbReference>
<evidence type="ECO:0000259" key="2">
    <source>
        <dbReference type="Pfam" id="PF00487"/>
    </source>
</evidence>
<dbReference type="AlphaFoldDB" id="I3X1U0"/>
<evidence type="ECO:0000313" key="3">
    <source>
        <dbReference type="EMBL" id="AFL49846.1"/>
    </source>
</evidence>
<feature type="domain" description="Fatty acid desaturase" evidence="2">
    <location>
        <begin position="111"/>
        <end position="352"/>
    </location>
</feature>
<sequence>MCFERIYHDCLESCQKSTYSLRIRWKRKRSAPREAGMTTVPTKRDYSLLGRDAQAAVANGLAAAEWYHTEVPRKQMKELMKREDGPAIRDTSIWLGSMVLFGGLGIYFWGTWFAVPFFLAYGVLYGSASDSRWHECGHGTAFKTMWMNDAVYQIACFMIMRNPVTWRWSHTRHHTDTVIVGRDPEIAVMRPPDLLRLVLNFFGIIDVWYAVIDMVRNALGVISAAEKTFIPEMERPKAILVARIWLAIHVATIGLSIYLGSIVPLMLIGLPRLYGAWHHVLTGLLQHGGLADNVTDHRLNSRTVHMNPVSRFIYWNMNYHVEHHMFPMVPYHALPKLHAMIKHDLPAANPSILDGYREMIPAFLRQLCNEDYFLKRELPPTAKPYREEFHSEPVAAE</sequence>
<feature type="transmembrane region" description="Helical" evidence="1">
    <location>
        <begin position="244"/>
        <end position="268"/>
    </location>
</feature>
<organism evidence="3 4">
    <name type="scientific">Sinorhizobium fredii (strain USDA 257)</name>
    <dbReference type="NCBI Taxonomy" id="1185652"/>
    <lineage>
        <taxon>Bacteria</taxon>
        <taxon>Pseudomonadati</taxon>
        <taxon>Pseudomonadota</taxon>
        <taxon>Alphaproteobacteria</taxon>
        <taxon>Hyphomicrobiales</taxon>
        <taxon>Rhizobiaceae</taxon>
        <taxon>Sinorhizobium/Ensifer group</taxon>
        <taxon>Sinorhizobium</taxon>
    </lineage>
</organism>
<dbReference type="GO" id="GO:0008610">
    <property type="term" value="P:lipid biosynthetic process"/>
    <property type="evidence" value="ECO:0007669"/>
    <property type="project" value="UniProtKB-ARBA"/>
</dbReference>
<dbReference type="GO" id="GO:0016020">
    <property type="term" value="C:membrane"/>
    <property type="evidence" value="ECO:0007669"/>
    <property type="project" value="TreeGrafter"/>
</dbReference>
<dbReference type="InterPro" id="IPR005804">
    <property type="entry name" value="FA_desaturase_dom"/>
</dbReference>
<dbReference type="STRING" id="1185652.USDA257_c12550"/>
<dbReference type="EMBL" id="CP003563">
    <property type="protein sequence ID" value="AFL49846.1"/>
    <property type="molecule type" value="Genomic_DNA"/>
</dbReference>
<dbReference type="InterPro" id="IPR012171">
    <property type="entry name" value="Fatty_acid_desaturase"/>
</dbReference>
<dbReference type="PANTHER" id="PTHR19353">
    <property type="entry name" value="FATTY ACID DESATURASE 2"/>
    <property type="match status" value="1"/>
</dbReference>
<reference evidence="3 4" key="1">
    <citation type="journal article" date="2012" name="J. Bacteriol.">
        <title>Complete genome sequence of the broad-host-range strain Sinorhizobium fredii USDA257.</title>
        <authorList>
            <person name="Schuldes J."/>
            <person name="Rodriguez Orbegoso M."/>
            <person name="Schmeisser C."/>
            <person name="Krishnan H.B."/>
            <person name="Daniel R."/>
            <person name="Streit W.R."/>
        </authorList>
    </citation>
    <scope>NUCLEOTIDE SEQUENCE [LARGE SCALE GENOMIC DNA]</scope>
    <source>
        <strain evidence="3 4">USDA 257</strain>
    </source>
</reference>
<name>I3X1U0_SINF2</name>
<dbReference type="KEGG" id="sfd:USDA257_c12550"/>
<dbReference type="CDD" id="cd03511">
    <property type="entry name" value="Rhizopine-oxygenase-like"/>
    <property type="match status" value="1"/>
</dbReference>
<evidence type="ECO:0000313" key="4">
    <source>
        <dbReference type="Proteomes" id="UP000006180"/>
    </source>
</evidence>
<dbReference type="eggNOG" id="COG3239">
    <property type="taxonomic scope" value="Bacteria"/>
</dbReference>
<gene>
    <name evidence="3" type="primary">mocD</name>
    <name evidence="3" type="ORF">USDA257_c12550</name>
</gene>
<dbReference type="GO" id="GO:0016717">
    <property type="term" value="F:oxidoreductase activity, acting on paired donors, with oxidation of a pair of donors resulting in the reduction of molecular oxygen to two molecules of water"/>
    <property type="evidence" value="ECO:0007669"/>
    <property type="project" value="TreeGrafter"/>
</dbReference>
<keyword evidence="1" id="KW-0472">Membrane</keyword>
<feature type="transmembrane region" description="Helical" evidence="1">
    <location>
        <begin position="194"/>
        <end position="212"/>
    </location>
</feature>
<dbReference type="HOGENOM" id="CLU_052920_1_1_5"/>
<dbReference type="PATRIC" id="fig|1185652.3.peg.1304"/>
<protein>
    <submittedName>
        <fullName evidence="3">Putative hydrocarbon oxygenase MocD</fullName>
    </submittedName>
</protein>
<dbReference type="PANTHER" id="PTHR19353:SF19">
    <property type="entry name" value="DELTA(5) FATTY ACID DESATURASE C-RELATED"/>
    <property type="match status" value="1"/>
</dbReference>
<keyword evidence="1" id="KW-1133">Transmembrane helix</keyword>
<accession>I3X1U0</accession>
<dbReference type="Pfam" id="PF00487">
    <property type="entry name" value="FA_desaturase"/>
    <property type="match status" value="1"/>
</dbReference>
<evidence type="ECO:0000256" key="1">
    <source>
        <dbReference type="SAM" id="Phobius"/>
    </source>
</evidence>
<dbReference type="InterPro" id="IPR039393">
    <property type="entry name" value="Rhizopine-oxygenase-like"/>
</dbReference>
<keyword evidence="1" id="KW-0812">Transmembrane</keyword>